<dbReference type="InterPro" id="IPR050302">
    <property type="entry name" value="Rab_GAP_TBC_domain"/>
</dbReference>
<feature type="domain" description="Rab-GAP TBC" evidence="1">
    <location>
        <begin position="51"/>
        <end position="82"/>
    </location>
</feature>
<dbReference type="Proteomes" id="UP000281553">
    <property type="component" value="Unassembled WGS sequence"/>
</dbReference>
<dbReference type="AlphaFoldDB" id="A0A3P7LK87"/>
<evidence type="ECO:0000313" key="2">
    <source>
        <dbReference type="EMBL" id="VDN12157.1"/>
    </source>
</evidence>
<dbReference type="Gene3D" id="1.10.472.80">
    <property type="entry name" value="Ypt/Rab-GAP domain of gyp1p, domain 3"/>
    <property type="match status" value="1"/>
</dbReference>
<dbReference type="GO" id="GO:0005096">
    <property type="term" value="F:GTPase activator activity"/>
    <property type="evidence" value="ECO:0007669"/>
    <property type="project" value="TreeGrafter"/>
</dbReference>
<keyword evidence="3" id="KW-1185">Reference proteome</keyword>
<dbReference type="InterPro" id="IPR000195">
    <property type="entry name" value="Rab-GAP-TBC_dom"/>
</dbReference>
<accession>A0A3P7LK87</accession>
<protein>
    <recommendedName>
        <fullName evidence="1">Rab-GAP TBC domain-containing protein</fullName>
    </recommendedName>
</protein>
<proteinExistence type="predicted"/>
<dbReference type="PANTHER" id="PTHR47219">
    <property type="entry name" value="RAB GTPASE-ACTIVATING PROTEIN 1-LIKE"/>
    <property type="match status" value="1"/>
</dbReference>
<organism evidence="2 3">
    <name type="scientific">Dibothriocephalus latus</name>
    <name type="common">Fish tapeworm</name>
    <name type="synonym">Diphyllobothrium latum</name>
    <dbReference type="NCBI Taxonomy" id="60516"/>
    <lineage>
        <taxon>Eukaryota</taxon>
        <taxon>Metazoa</taxon>
        <taxon>Spiralia</taxon>
        <taxon>Lophotrochozoa</taxon>
        <taxon>Platyhelminthes</taxon>
        <taxon>Cestoda</taxon>
        <taxon>Eucestoda</taxon>
        <taxon>Diphyllobothriidea</taxon>
        <taxon>Diphyllobothriidae</taxon>
        <taxon>Dibothriocephalus</taxon>
    </lineage>
</organism>
<evidence type="ECO:0000259" key="1">
    <source>
        <dbReference type="Pfam" id="PF00566"/>
    </source>
</evidence>
<evidence type="ECO:0000313" key="3">
    <source>
        <dbReference type="Proteomes" id="UP000281553"/>
    </source>
</evidence>
<gene>
    <name evidence="2" type="ORF">DILT_LOCUS7988</name>
</gene>
<dbReference type="GO" id="GO:0031267">
    <property type="term" value="F:small GTPase binding"/>
    <property type="evidence" value="ECO:0007669"/>
    <property type="project" value="TreeGrafter"/>
</dbReference>
<name>A0A3P7LK87_DIBLA</name>
<dbReference type="PANTHER" id="PTHR47219:SF20">
    <property type="entry name" value="TBC1 DOMAIN FAMILY MEMBER 2B"/>
    <property type="match status" value="1"/>
</dbReference>
<dbReference type="SUPFAM" id="SSF47923">
    <property type="entry name" value="Ypt/Rab-GAP domain of gyp1p"/>
    <property type="match status" value="1"/>
</dbReference>
<reference evidence="2 3" key="1">
    <citation type="submission" date="2018-11" db="EMBL/GenBank/DDBJ databases">
        <authorList>
            <consortium name="Pathogen Informatics"/>
        </authorList>
    </citation>
    <scope>NUCLEOTIDE SEQUENCE [LARGE SCALE GENOMIC DNA]</scope>
</reference>
<dbReference type="Pfam" id="PF00566">
    <property type="entry name" value="RabGAP-TBC"/>
    <property type="match status" value="1"/>
</dbReference>
<sequence>MPFFSISALRAITAAYRVQLNSCMKQTLVYAGKSRVGSLFGFAMPLLICDSTLLRIWDVFLLEGIKVLFRVSLALFIHQKPILLRQNDTLALWKSMKSAVSLTYDVDGLMKVRLLLLHGYLFLNWNQLYYRSP</sequence>
<dbReference type="OrthoDB" id="44736at2759"/>
<dbReference type="InterPro" id="IPR035969">
    <property type="entry name" value="Rab-GAP_TBC_sf"/>
</dbReference>
<dbReference type="EMBL" id="UYRU01053200">
    <property type="protein sequence ID" value="VDN12157.1"/>
    <property type="molecule type" value="Genomic_DNA"/>
</dbReference>